<sequence>ISTDKTGTRTMTFALSVAGALEDRVEVPLRVDEPGIDEHPMSSGVFGARQEVHLAVPADALFEEGAALSVKTGSALYPELGQRLSYLLDYPHGCVEQTTSSTLPLLAARTILPWTGTSGLSDDELRKRIDAGVARLATMQTSGGGLAYWPGGGEANVFGSAYAMRALLRAKELGIERPKLIEGITKFLAAQLSVEGWPEQRVSIAEVLAEAHELPSGSTDSLYDTREKLDSFGLASLALALSSLPRQEDRVKDVLDRLEAS</sequence>
<dbReference type="InterPro" id="IPR047565">
    <property type="entry name" value="Alpha-macroglob_thiol-ester_cl"/>
</dbReference>
<dbReference type="GO" id="GO:0004866">
    <property type="term" value="F:endopeptidase inhibitor activity"/>
    <property type="evidence" value="ECO:0007669"/>
    <property type="project" value="TreeGrafter"/>
</dbReference>
<dbReference type="PANTHER" id="PTHR40094">
    <property type="entry name" value="ALPHA-2-MACROGLOBULIN HOMOLOG"/>
    <property type="match status" value="1"/>
</dbReference>
<dbReference type="PANTHER" id="PTHR40094:SF1">
    <property type="entry name" value="UBIQUITIN DOMAIN-CONTAINING PROTEIN"/>
    <property type="match status" value="1"/>
</dbReference>
<feature type="non-terminal residue" evidence="2">
    <location>
        <position position="261"/>
    </location>
</feature>
<name>X1J333_9ZZZZ</name>
<dbReference type="InterPro" id="IPR011626">
    <property type="entry name" value="Alpha-macroglobulin_TED"/>
</dbReference>
<dbReference type="EMBL" id="BARU01031834">
    <property type="protein sequence ID" value="GAH64188.1"/>
    <property type="molecule type" value="Genomic_DNA"/>
</dbReference>
<comment type="caution">
    <text evidence="2">The sequence shown here is derived from an EMBL/GenBank/DDBJ whole genome shotgun (WGS) entry which is preliminary data.</text>
</comment>
<feature type="domain" description="Alpha-macroglobulin-like TED" evidence="1">
    <location>
        <begin position="82"/>
        <end position="197"/>
    </location>
</feature>
<dbReference type="CDD" id="cd02891">
    <property type="entry name" value="A2M_like"/>
    <property type="match status" value="1"/>
</dbReference>
<feature type="non-terminal residue" evidence="2">
    <location>
        <position position="1"/>
    </location>
</feature>
<organism evidence="2">
    <name type="scientific">marine sediment metagenome</name>
    <dbReference type="NCBI Taxonomy" id="412755"/>
    <lineage>
        <taxon>unclassified sequences</taxon>
        <taxon>metagenomes</taxon>
        <taxon>ecological metagenomes</taxon>
    </lineage>
</organism>
<protein>
    <recommendedName>
        <fullName evidence="1">Alpha-macroglobulin-like TED domain-containing protein</fullName>
    </recommendedName>
</protein>
<evidence type="ECO:0000313" key="2">
    <source>
        <dbReference type="EMBL" id="GAH64188.1"/>
    </source>
</evidence>
<dbReference type="InterPro" id="IPR008930">
    <property type="entry name" value="Terpenoid_cyclase/PrenylTrfase"/>
</dbReference>
<dbReference type="Gene3D" id="1.50.10.20">
    <property type="match status" value="1"/>
</dbReference>
<dbReference type="InterPro" id="IPR051802">
    <property type="entry name" value="YfhM-like"/>
</dbReference>
<dbReference type="Pfam" id="PF07678">
    <property type="entry name" value="TED_complement"/>
    <property type="match status" value="1"/>
</dbReference>
<gene>
    <name evidence="2" type="ORF">S03H2_50295</name>
</gene>
<dbReference type="AlphaFoldDB" id="X1J333"/>
<reference evidence="2" key="1">
    <citation type="journal article" date="2014" name="Front. Microbiol.">
        <title>High frequency of phylogenetically diverse reductive dehalogenase-homologous genes in deep subseafloor sedimentary metagenomes.</title>
        <authorList>
            <person name="Kawai M."/>
            <person name="Futagami T."/>
            <person name="Toyoda A."/>
            <person name="Takaki Y."/>
            <person name="Nishi S."/>
            <person name="Hori S."/>
            <person name="Arai W."/>
            <person name="Tsubouchi T."/>
            <person name="Morono Y."/>
            <person name="Uchiyama I."/>
            <person name="Ito T."/>
            <person name="Fujiyama A."/>
            <person name="Inagaki F."/>
            <person name="Takami H."/>
        </authorList>
    </citation>
    <scope>NUCLEOTIDE SEQUENCE</scope>
    <source>
        <strain evidence="2">Expedition CK06-06</strain>
    </source>
</reference>
<dbReference type="GO" id="GO:0005615">
    <property type="term" value="C:extracellular space"/>
    <property type="evidence" value="ECO:0007669"/>
    <property type="project" value="InterPro"/>
</dbReference>
<accession>X1J333</accession>
<dbReference type="SMART" id="SM01419">
    <property type="entry name" value="Thiol-ester_cl"/>
    <property type="match status" value="1"/>
</dbReference>
<evidence type="ECO:0000259" key="1">
    <source>
        <dbReference type="Pfam" id="PF07678"/>
    </source>
</evidence>
<dbReference type="SUPFAM" id="SSF48239">
    <property type="entry name" value="Terpenoid cyclases/Protein prenyltransferases"/>
    <property type="match status" value="1"/>
</dbReference>
<proteinExistence type="predicted"/>